<dbReference type="Gene3D" id="3.40.630.30">
    <property type="match status" value="1"/>
</dbReference>
<dbReference type="EMBL" id="KN831951">
    <property type="protein sequence ID" value="KIO10716.1"/>
    <property type="molecule type" value="Genomic_DNA"/>
</dbReference>
<proteinExistence type="predicted"/>
<dbReference type="AlphaFoldDB" id="A0A0C3PP81"/>
<dbReference type="PANTHER" id="PTHR43328:SF1">
    <property type="entry name" value="N-ACETYLTRANSFERASE DOMAIN-CONTAINING PROTEIN"/>
    <property type="match status" value="1"/>
</dbReference>
<dbReference type="InParanoid" id="A0A0C3PP81"/>
<dbReference type="HOGENOM" id="CLU_073647_1_0_1"/>
<organism evidence="2 3">
    <name type="scientific">Pisolithus tinctorius Marx 270</name>
    <dbReference type="NCBI Taxonomy" id="870435"/>
    <lineage>
        <taxon>Eukaryota</taxon>
        <taxon>Fungi</taxon>
        <taxon>Dikarya</taxon>
        <taxon>Basidiomycota</taxon>
        <taxon>Agaricomycotina</taxon>
        <taxon>Agaricomycetes</taxon>
        <taxon>Agaricomycetidae</taxon>
        <taxon>Boletales</taxon>
        <taxon>Sclerodermatineae</taxon>
        <taxon>Pisolithaceae</taxon>
        <taxon>Pisolithus</taxon>
    </lineage>
</organism>
<keyword evidence="3" id="KW-1185">Reference proteome</keyword>
<dbReference type="OrthoDB" id="630895at2759"/>
<dbReference type="InterPro" id="IPR000182">
    <property type="entry name" value="GNAT_dom"/>
</dbReference>
<sequence length="242" mass="27295">MGSEASLHLQINPVTNEPFLRLSSPHENIIITPPRVGDDEHLLVLFSDIRIAAWLYPISIPFTRAHAQAMLREAKDEADALLNTKCSPNTGHTNSHPRFVGGCPVKCIREVRNDGTDVFIGYITVHRGVYEDVPDETKRRTIMEENEKKPVGDPSIRWSIRNVLLPDYHGRGIMTSVIGQMVHGWIVPRMNGRYIVAFTFASNIGGERVLEKNGFVKVAVFEKMVRGEGTKVNHMEWKMQIA</sequence>
<reference evidence="3" key="2">
    <citation type="submission" date="2015-01" db="EMBL/GenBank/DDBJ databases">
        <title>Evolutionary Origins and Diversification of the Mycorrhizal Mutualists.</title>
        <authorList>
            <consortium name="DOE Joint Genome Institute"/>
            <consortium name="Mycorrhizal Genomics Consortium"/>
            <person name="Kohler A."/>
            <person name="Kuo A."/>
            <person name="Nagy L.G."/>
            <person name="Floudas D."/>
            <person name="Copeland A."/>
            <person name="Barry K.W."/>
            <person name="Cichocki N."/>
            <person name="Veneault-Fourrey C."/>
            <person name="LaButti K."/>
            <person name="Lindquist E.A."/>
            <person name="Lipzen A."/>
            <person name="Lundell T."/>
            <person name="Morin E."/>
            <person name="Murat C."/>
            <person name="Riley R."/>
            <person name="Ohm R."/>
            <person name="Sun H."/>
            <person name="Tunlid A."/>
            <person name="Henrissat B."/>
            <person name="Grigoriev I.V."/>
            <person name="Hibbett D.S."/>
            <person name="Martin F."/>
        </authorList>
    </citation>
    <scope>NUCLEOTIDE SEQUENCE [LARGE SCALE GENOMIC DNA]</scope>
    <source>
        <strain evidence="3">Marx 270</strain>
    </source>
</reference>
<gene>
    <name evidence="2" type="ORF">M404DRAFT_995189</name>
</gene>
<name>A0A0C3PP81_PISTI</name>
<dbReference type="Proteomes" id="UP000054217">
    <property type="component" value="Unassembled WGS sequence"/>
</dbReference>
<feature type="domain" description="N-acetyltransferase" evidence="1">
    <location>
        <begin position="29"/>
        <end position="216"/>
    </location>
</feature>
<evidence type="ECO:0000313" key="2">
    <source>
        <dbReference type="EMBL" id="KIO10716.1"/>
    </source>
</evidence>
<dbReference type="PANTHER" id="PTHR43328">
    <property type="entry name" value="ACETYLTRANSFERASE-RELATED"/>
    <property type="match status" value="1"/>
</dbReference>
<evidence type="ECO:0000259" key="1">
    <source>
        <dbReference type="Pfam" id="PF13302"/>
    </source>
</evidence>
<dbReference type="SUPFAM" id="SSF55729">
    <property type="entry name" value="Acyl-CoA N-acyltransferases (Nat)"/>
    <property type="match status" value="1"/>
</dbReference>
<dbReference type="STRING" id="870435.A0A0C3PP81"/>
<accession>A0A0C3PP81</accession>
<protein>
    <recommendedName>
        <fullName evidence="1">N-acetyltransferase domain-containing protein</fullName>
    </recommendedName>
</protein>
<dbReference type="Pfam" id="PF13302">
    <property type="entry name" value="Acetyltransf_3"/>
    <property type="match status" value="1"/>
</dbReference>
<evidence type="ECO:0000313" key="3">
    <source>
        <dbReference type="Proteomes" id="UP000054217"/>
    </source>
</evidence>
<dbReference type="InterPro" id="IPR016181">
    <property type="entry name" value="Acyl_CoA_acyltransferase"/>
</dbReference>
<dbReference type="GO" id="GO:0016747">
    <property type="term" value="F:acyltransferase activity, transferring groups other than amino-acyl groups"/>
    <property type="evidence" value="ECO:0007669"/>
    <property type="project" value="InterPro"/>
</dbReference>
<reference evidence="2 3" key="1">
    <citation type="submission" date="2014-04" db="EMBL/GenBank/DDBJ databases">
        <authorList>
            <consortium name="DOE Joint Genome Institute"/>
            <person name="Kuo A."/>
            <person name="Kohler A."/>
            <person name="Costa M.D."/>
            <person name="Nagy L.G."/>
            <person name="Floudas D."/>
            <person name="Copeland A."/>
            <person name="Barry K.W."/>
            <person name="Cichocki N."/>
            <person name="Veneault-Fourrey C."/>
            <person name="LaButti K."/>
            <person name="Lindquist E.A."/>
            <person name="Lipzen A."/>
            <person name="Lundell T."/>
            <person name="Morin E."/>
            <person name="Murat C."/>
            <person name="Sun H."/>
            <person name="Tunlid A."/>
            <person name="Henrissat B."/>
            <person name="Grigoriev I.V."/>
            <person name="Hibbett D.S."/>
            <person name="Martin F."/>
            <person name="Nordberg H.P."/>
            <person name="Cantor M.N."/>
            <person name="Hua S.X."/>
        </authorList>
    </citation>
    <scope>NUCLEOTIDE SEQUENCE [LARGE SCALE GENOMIC DNA]</scope>
    <source>
        <strain evidence="2 3">Marx 270</strain>
    </source>
</reference>